<dbReference type="GO" id="GO:0001508">
    <property type="term" value="P:action potential"/>
    <property type="evidence" value="ECO:0007669"/>
    <property type="project" value="TreeGrafter"/>
</dbReference>
<dbReference type="RefSeq" id="XP_002956889.1">
    <property type="nucleotide sequence ID" value="XM_002956843.1"/>
</dbReference>
<feature type="compositionally biased region" description="Pro residues" evidence="12">
    <location>
        <begin position="1509"/>
        <end position="1519"/>
    </location>
</feature>
<feature type="compositionally biased region" description="Pro residues" evidence="12">
    <location>
        <begin position="997"/>
        <end position="1007"/>
    </location>
</feature>
<feature type="compositionally biased region" description="Low complexity" evidence="12">
    <location>
        <begin position="1077"/>
        <end position="1094"/>
    </location>
</feature>
<keyword evidence="6" id="KW-0851">Voltage-gated channel</keyword>
<evidence type="ECO:0000256" key="4">
    <source>
        <dbReference type="ARBA" id="ARBA00022692"/>
    </source>
</evidence>
<feature type="compositionally biased region" description="Low complexity" evidence="12">
    <location>
        <begin position="947"/>
        <end position="963"/>
    </location>
</feature>
<feature type="compositionally biased region" description="Low complexity" evidence="12">
    <location>
        <begin position="219"/>
        <end position="228"/>
    </location>
</feature>
<keyword evidence="2" id="KW-0813">Transport</keyword>
<dbReference type="GeneID" id="9622693"/>
<keyword evidence="3" id="KW-0633">Potassium transport</keyword>
<feature type="domain" description="Ion transport" evidence="14">
    <location>
        <begin position="390"/>
        <end position="613"/>
    </location>
</feature>
<feature type="compositionally biased region" description="Low complexity" evidence="12">
    <location>
        <begin position="869"/>
        <end position="882"/>
    </location>
</feature>
<dbReference type="Proteomes" id="UP000001058">
    <property type="component" value="Unassembled WGS sequence"/>
</dbReference>
<sequence length="1582" mass="162714">MSNNNPALVNGISRQGSLADRGPFRPAVLQRNQSASGAVRHSILYFTKFIERTIAYSSHTLRVPCPASPSTSRQSNGSVRQDPTLDALLIDAAPPPAGYGAGSGTDCNAAAPVAFPGAVDSPKLEDAVRQPEDASDVVSAATTDPSRSPLPVAPAASRTASRPSSADPPATAAATAVTAPPSRLTNGPSPSRSSLAAAPPPGSPQRSVVLVPPPPPPAGEGRSSAAGAVSGGGGGGGGSPPSTAGSGVTAKLTTSRSLSRAHSRRPPSRSHSRAASPLKIGAAAAAAAAAAGGGATSDTQVMSFSRKEVSIREEMENRAQAVGLLSPDTRYWIHVDKYGNLLAPGQEAVLEQEENGGDVRQDSWGAIIQSCRQYIWQLMTDPESSGAAYAVSMLIVVVIILSTVCFCLDTVPQYSKERGPAAHKAFIIIEAVTVQIFAADYLLRLLTCPALFPFLLHPLNIIDLVSVVPWYVEVGMESSGMEGTAVFRVLRLMRVFRVLKLGSRYRKLLLVTSTLVQSVDMLLLMVFFVSVVVVGASTLIFFAERGSYDSSLGYYVRKHERYFTSDLDPIVSPFESIPSGFCLGGRFIACATMLCGILSIALPVAVISSNFTTVWEAHHRRRRAVELGLGESSPHLGLLGGALGRHLESMKDLEDILVKTLSKLSDLQSALRERGAAREAELEALLQQWADVVAPPQAAAARRIGAVLRRLGADPELEARAAAEAARLGALEESLAALQHEQYQRLMAMLLPLPEQDAREALLQALRPPPAVAAATATAAAPPSAEQEEEAPAPPPPPAVPPPPPPASKGRAVAESLESEGDLEPQQPQPPRSPPPPQPPLQQQQQQQQCDIGPVRELKDAEQEEIILGAAGSSGTSGNGDLLPPPPPPAQQHQQQLPYRTSPPGSREGVRSLVSRLQDALEGFGGEQEEEEEEAESQLHVLPPPLQGASEQQQQQQQQEQSLGPGGGKQGPGGGKAAWPEQAGAGDKEDVDMLSLPQPPPPPPPPHQQLEGEQEQKQRPLSPVTAATPLPPPPPPLPPASCGPPPPPPPHLPELPAVTTVPLHAAAKIAFNVPPEGSSGRPSTVTTGTSSTSIGSGGGGGSSGRPPRPHAAANLPAGVLMLRAVSARGGRVGSAAASGRSSSVPGNAVVPVPGSAPSKPPTPPPAPGPALAPPPPVTSPSPALFAVTATAPSVAVSPFSAASSAAAAVAATGAALKLGPWGPAAPSGGDVAADGGGGGGGNANGMSHTQGWFLDEQEPEPSAATATELREALEALRGSPIYERMLEEVAEAVALEEALHLCWRQLGAVLRACSLMCGNCLPENLDLCRSQYRQLAQLGKETGELRSRLELVQEDLQQLEELLKSGPEMITSLGSELIIQASHQLSLCLGPPRAKPATTSRPGSSRAAAAASTSGADVATGEGGASEMAEGQGAQSQEAGEVSERRIPCGRAAAVAFGTAVAGDVTSAPAPCGPGRPASPPMDRDSPPNTGARETEDLPAPAGTSSAVLPPPPPLPPSTASPEEQSPATAPPPAAAATAAAAAPLPPSISPPAANQSPLEAAAVETRTEAGDGNDVPQEDRT</sequence>
<evidence type="ECO:0000256" key="11">
    <source>
        <dbReference type="ARBA" id="ARBA00023303"/>
    </source>
</evidence>
<feature type="compositionally biased region" description="Pro residues" evidence="12">
    <location>
        <begin position="1471"/>
        <end position="1480"/>
    </location>
</feature>
<evidence type="ECO:0000256" key="13">
    <source>
        <dbReference type="SAM" id="Phobius"/>
    </source>
</evidence>
<gene>
    <name evidence="15" type="ORF">VOLCADRAFT_119547</name>
</gene>
<feature type="region of interest" description="Disordered" evidence="12">
    <location>
        <begin position="1072"/>
        <end position="1112"/>
    </location>
</feature>
<evidence type="ECO:0000256" key="6">
    <source>
        <dbReference type="ARBA" id="ARBA00022882"/>
    </source>
</evidence>
<evidence type="ECO:0000256" key="5">
    <source>
        <dbReference type="ARBA" id="ARBA00022826"/>
    </source>
</evidence>
<feature type="compositionally biased region" description="Pro residues" evidence="12">
    <location>
        <begin position="827"/>
        <end position="840"/>
    </location>
</feature>
<feature type="region of interest" description="Disordered" evidence="12">
    <location>
        <begin position="773"/>
        <end position="1059"/>
    </location>
</feature>
<dbReference type="InterPro" id="IPR027359">
    <property type="entry name" value="Volt_channel_dom_sf"/>
</dbReference>
<organism evidence="16">
    <name type="scientific">Volvox carteri f. nagariensis</name>
    <dbReference type="NCBI Taxonomy" id="3068"/>
    <lineage>
        <taxon>Eukaryota</taxon>
        <taxon>Viridiplantae</taxon>
        <taxon>Chlorophyta</taxon>
        <taxon>core chlorophytes</taxon>
        <taxon>Chlorophyceae</taxon>
        <taxon>CS clade</taxon>
        <taxon>Chlamydomonadales</taxon>
        <taxon>Volvocaceae</taxon>
        <taxon>Volvox</taxon>
    </lineage>
</organism>
<feature type="compositionally biased region" description="Basic and acidic residues" evidence="12">
    <location>
        <begin position="122"/>
        <end position="132"/>
    </location>
</feature>
<evidence type="ECO:0000256" key="7">
    <source>
        <dbReference type="ARBA" id="ARBA00022958"/>
    </source>
</evidence>
<dbReference type="Pfam" id="PF00520">
    <property type="entry name" value="Ion_trans"/>
    <property type="match status" value="1"/>
</dbReference>
<feature type="compositionally biased region" description="Pro residues" evidence="12">
    <location>
        <begin position="792"/>
        <end position="807"/>
    </location>
</feature>
<dbReference type="SUPFAM" id="SSF81324">
    <property type="entry name" value="Voltage-gated potassium channels"/>
    <property type="match status" value="1"/>
</dbReference>
<evidence type="ECO:0000256" key="1">
    <source>
        <dbReference type="ARBA" id="ARBA00004141"/>
    </source>
</evidence>
<dbReference type="PANTHER" id="PTHR11537:SF254">
    <property type="entry name" value="POTASSIUM VOLTAGE-GATED CHANNEL PROTEIN SHAB"/>
    <property type="match status" value="1"/>
</dbReference>
<dbReference type="PANTHER" id="PTHR11537">
    <property type="entry name" value="VOLTAGE-GATED POTASSIUM CHANNEL"/>
    <property type="match status" value="1"/>
</dbReference>
<reference evidence="15 16" key="1">
    <citation type="journal article" date="2010" name="Science">
        <title>Genomic analysis of organismal complexity in the multicellular green alga Volvox carteri.</title>
        <authorList>
            <person name="Prochnik S.E."/>
            <person name="Umen J."/>
            <person name="Nedelcu A.M."/>
            <person name="Hallmann A."/>
            <person name="Miller S.M."/>
            <person name="Nishii I."/>
            <person name="Ferris P."/>
            <person name="Kuo A."/>
            <person name="Mitros T."/>
            <person name="Fritz-Laylin L.K."/>
            <person name="Hellsten U."/>
            <person name="Chapman J."/>
            <person name="Simakov O."/>
            <person name="Rensing S.A."/>
            <person name="Terry A."/>
            <person name="Pangilinan J."/>
            <person name="Kapitonov V."/>
            <person name="Jurka J."/>
            <person name="Salamov A."/>
            <person name="Shapiro H."/>
            <person name="Schmutz J."/>
            <person name="Grimwood J."/>
            <person name="Lindquist E."/>
            <person name="Lucas S."/>
            <person name="Grigoriev I.V."/>
            <person name="Schmitt R."/>
            <person name="Kirk D."/>
            <person name="Rokhsar D.S."/>
        </authorList>
    </citation>
    <scope>NUCLEOTIDE SEQUENCE [LARGE SCALE GENOMIC DNA]</scope>
    <source>
        <strain evidence="16">f. Nagariensis / Eve</strain>
    </source>
</reference>
<feature type="region of interest" description="Disordered" evidence="12">
    <location>
        <begin position="1227"/>
        <end position="1249"/>
    </location>
</feature>
<evidence type="ECO:0000313" key="16">
    <source>
        <dbReference type="Proteomes" id="UP000001058"/>
    </source>
</evidence>
<keyword evidence="11" id="KW-0407">Ion channel</keyword>
<feature type="compositionally biased region" description="Acidic residues" evidence="12">
    <location>
        <begin position="927"/>
        <end position="936"/>
    </location>
</feature>
<feature type="transmembrane region" description="Helical" evidence="13">
    <location>
        <begin position="451"/>
        <end position="472"/>
    </location>
</feature>
<keyword evidence="8 13" id="KW-1133">Transmembrane helix</keyword>
<dbReference type="InterPro" id="IPR005821">
    <property type="entry name" value="Ion_trans_dom"/>
</dbReference>
<dbReference type="eggNOG" id="KOG1545">
    <property type="taxonomic scope" value="Eukaryota"/>
</dbReference>
<feature type="compositionally biased region" description="Low complexity" evidence="12">
    <location>
        <begin position="153"/>
        <end position="197"/>
    </location>
</feature>
<keyword evidence="9" id="KW-0406">Ion transport</keyword>
<feature type="compositionally biased region" description="Low complexity" evidence="12">
    <location>
        <begin position="1397"/>
        <end position="1416"/>
    </location>
</feature>
<evidence type="ECO:0000256" key="12">
    <source>
        <dbReference type="SAM" id="MobiDB-lite"/>
    </source>
</evidence>
<feature type="compositionally biased region" description="Basic residues" evidence="12">
    <location>
        <begin position="259"/>
        <end position="272"/>
    </location>
</feature>
<feature type="region of interest" description="Disordered" evidence="12">
    <location>
        <begin position="1466"/>
        <end position="1582"/>
    </location>
</feature>
<dbReference type="GO" id="GO:0005249">
    <property type="term" value="F:voltage-gated potassium channel activity"/>
    <property type="evidence" value="ECO:0007669"/>
    <property type="project" value="InterPro"/>
</dbReference>
<dbReference type="InterPro" id="IPR028325">
    <property type="entry name" value="VG_K_chnl"/>
</dbReference>
<evidence type="ECO:0000256" key="10">
    <source>
        <dbReference type="ARBA" id="ARBA00023136"/>
    </source>
</evidence>
<dbReference type="EMBL" id="GL378387">
    <property type="protein sequence ID" value="EFJ42014.1"/>
    <property type="molecule type" value="Genomic_DNA"/>
</dbReference>
<feature type="compositionally biased region" description="Low complexity" evidence="12">
    <location>
        <begin position="773"/>
        <end position="785"/>
    </location>
</feature>
<feature type="transmembrane region" description="Helical" evidence="13">
    <location>
        <begin position="387"/>
        <end position="408"/>
    </location>
</feature>
<evidence type="ECO:0000256" key="8">
    <source>
        <dbReference type="ARBA" id="ARBA00022989"/>
    </source>
</evidence>
<accession>D8UE19</accession>
<keyword evidence="7" id="KW-0630">Potassium</keyword>
<evidence type="ECO:0000256" key="2">
    <source>
        <dbReference type="ARBA" id="ARBA00022448"/>
    </source>
</evidence>
<feature type="compositionally biased region" description="Pro residues" evidence="12">
    <location>
        <begin position="1029"/>
        <end position="1053"/>
    </location>
</feature>
<dbReference type="FunFam" id="1.20.120.350:FF:000091">
    <property type="entry name" value="Predicted protein"/>
    <property type="match status" value="1"/>
</dbReference>
<feature type="region of interest" description="Disordered" evidence="12">
    <location>
        <begin position="1390"/>
        <end position="1444"/>
    </location>
</feature>
<evidence type="ECO:0000256" key="3">
    <source>
        <dbReference type="ARBA" id="ARBA00022538"/>
    </source>
</evidence>
<keyword evidence="10 13" id="KW-0472">Membrane</keyword>
<proteinExistence type="predicted"/>
<feature type="transmembrane region" description="Helical" evidence="13">
    <location>
        <begin position="587"/>
        <end position="607"/>
    </location>
</feature>
<evidence type="ECO:0000313" key="15">
    <source>
        <dbReference type="EMBL" id="EFJ42014.1"/>
    </source>
</evidence>
<name>D8UE19_VOLCA</name>
<feature type="region of interest" description="Disordered" evidence="12">
    <location>
        <begin position="122"/>
        <end position="276"/>
    </location>
</feature>
<evidence type="ECO:0000256" key="9">
    <source>
        <dbReference type="ARBA" id="ARBA00023065"/>
    </source>
</evidence>
<dbReference type="KEGG" id="vcn:VOLCADRAFT_119547"/>
<feature type="compositionally biased region" description="Gly residues" evidence="12">
    <location>
        <begin position="964"/>
        <end position="976"/>
    </location>
</feature>
<comment type="subcellular location">
    <subcellularLocation>
        <location evidence="1">Membrane</location>
        <topology evidence="1">Multi-pass membrane protein</topology>
    </subcellularLocation>
</comment>
<keyword evidence="5" id="KW-0631">Potassium channel</keyword>
<keyword evidence="4 13" id="KW-0812">Transmembrane</keyword>
<feature type="compositionally biased region" description="Gly residues" evidence="12">
    <location>
        <begin position="229"/>
        <end position="239"/>
    </location>
</feature>
<dbReference type="OrthoDB" id="415460at2759"/>
<dbReference type="InParanoid" id="D8UE19"/>
<feature type="compositionally biased region" description="Pro residues" evidence="12">
    <location>
        <begin position="1158"/>
        <end position="1175"/>
    </location>
</feature>
<dbReference type="Gene3D" id="1.20.120.350">
    <property type="entry name" value="Voltage-gated potassium channels. Chain C"/>
    <property type="match status" value="1"/>
</dbReference>
<dbReference type="GO" id="GO:0008076">
    <property type="term" value="C:voltage-gated potassium channel complex"/>
    <property type="evidence" value="ECO:0007669"/>
    <property type="project" value="InterPro"/>
</dbReference>
<feature type="region of interest" description="Disordered" evidence="12">
    <location>
        <begin position="1133"/>
        <end position="1175"/>
    </location>
</feature>
<dbReference type="STRING" id="3068.D8UE19"/>
<feature type="transmembrane region" description="Helical" evidence="13">
    <location>
        <begin position="521"/>
        <end position="542"/>
    </location>
</feature>
<feature type="compositionally biased region" description="Low complexity" evidence="12">
    <location>
        <begin position="1133"/>
        <end position="1157"/>
    </location>
</feature>
<keyword evidence="16" id="KW-1185">Reference proteome</keyword>
<dbReference type="PRINTS" id="PR00169">
    <property type="entry name" value="KCHANNEL"/>
</dbReference>
<feature type="compositionally biased region" description="Gly residues" evidence="12">
    <location>
        <begin position="1234"/>
        <end position="1243"/>
    </location>
</feature>
<evidence type="ECO:0000259" key="14">
    <source>
        <dbReference type="Pfam" id="PF00520"/>
    </source>
</evidence>
<protein>
    <recommendedName>
        <fullName evidence="14">Ion transport domain-containing protein</fullName>
    </recommendedName>
</protein>